<feature type="transmembrane region" description="Helical" evidence="8">
    <location>
        <begin position="182"/>
        <end position="203"/>
    </location>
</feature>
<keyword evidence="6" id="KW-0653">Protein transport</keyword>
<keyword evidence="2" id="KW-1003">Cell membrane</keyword>
<dbReference type="InterPro" id="IPR002898">
    <property type="entry name" value="MotA_ExbB_proton_chnl"/>
</dbReference>
<comment type="similarity">
    <text evidence="6">Belongs to the exbB/tolQ family.</text>
</comment>
<evidence type="ECO:0000256" key="5">
    <source>
        <dbReference type="ARBA" id="ARBA00023136"/>
    </source>
</evidence>
<evidence type="ECO:0000259" key="9">
    <source>
        <dbReference type="Pfam" id="PF01618"/>
    </source>
</evidence>
<comment type="subcellular location">
    <subcellularLocation>
        <location evidence="1">Cell membrane</location>
        <topology evidence="1">Multi-pass membrane protein</topology>
    </subcellularLocation>
    <subcellularLocation>
        <location evidence="6">Membrane</location>
        <topology evidence="6">Multi-pass membrane protein</topology>
    </subcellularLocation>
</comment>
<proteinExistence type="inferred from homology"/>
<feature type="coiled-coil region" evidence="7">
    <location>
        <begin position="316"/>
        <end position="376"/>
    </location>
</feature>
<keyword evidence="4 8" id="KW-1133">Transmembrane helix</keyword>
<accession>A0ABV1BHP7</accession>
<evidence type="ECO:0000256" key="4">
    <source>
        <dbReference type="ARBA" id="ARBA00022989"/>
    </source>
</evidence>
<feature type="coiled-coil region" evidence="7">
    <location>
        <begin position="466"/>
        <end position="525"/>
    </location>
</feature>
<keyword evidence="11" id="KW-1185">Reference proteome</keyword>
<sequence length="554" mass="62604">MGKKFMNTVLFLVVAVAAATLTAYVGKGSGNVLFYNFTFLGIMVIIYAVGLFAGLYRMENLTAALKHGAAEITEVFQLPGRARKEEIGQLRGIFGDRYLDKKMDDFVDSISRTEEGIAEVEDFVNIEDVDVHIHKRLLEMAPDIFTSLGILGTFIGLVWGLKNFQPTDYEVMTSSVSALVDGIKVAFLTSIYGVALSVVYTFGMKSGYSSMSQAMQDFLDRFHALVLPTAENESWNLLVSSQKTQTEAMKQMAEQFSVQMADSFEKVITPTFQKMNDSLDVLTASVTKGQQDAIREILDTFLSEMHGSFQMQFEDFNDALAELKKAQKDNTEYTSELYKTMSSQLSETFTKQERAMKDAIKEINEMQSKYMKTADRILRDNQMIQQLQKRDYEKLAEHMHENEKESSALWKSCNESMRQYVDSAAEGMKTAADSNKISAELLREDKKMIENFEIKMNEFTESQKMVSATLDEVRRLLSEIKTAKNNRDIHLVAGQPWGYGSGAGAQELKEKLDSLEDLLDGQGARQEALLDEIERSIREMTKVVQKGRFGFFNK</sequence>
<feature type="transmembrane region" description="Helical" evidence="8">
    <location>
        <begin position="33"/>
        <end position="56"/>
    </location>
</feature>
<feature type="transmembrane region" description="Helical" evidence="8">
    <location>
        <begin position="144"/>
        <end position="162"/>
    </location>
</feature>
<dbReference type="EMBL" id="JBBMEJ010000016">
    <property type="protein sequence ID" value="MEQ2371797.1"/>
    <property type="molecule type" value="Genomic_DNA"/>
</dbReference>
<name>A0ABV1BHP7_9FIRM</name>
<feature type="domain" description="MotA/TolQ/ExbB proton channel" evidence="9">
    <location>
        <begin position="126"/>
        <end position="203"/>
    </location>
</feature>
<evidence type="ECO:0000256" key="6">
    <source>
        <dbReference type="RuleBase" id="RU004057"/>
    </source>
</evidence>
<dbReference type="RefSeq" id="WP_178641271.1">
    <property type="nucleotide sequence ID" value="NZ_JBBMEJ010000016.1"/>
</dbReference>
<evidence type="ECO:0000256" key="8">
    <source>
        <dbReference type="SAM" id="Phobius"/>
    </source>
</evidence>
<organism evidence="10 11">
    <name type="scientific">Blautia aquisgranensis</name>
    <dbReference type="NCBI Taxonomy" id="3133153"/>
    <lineage>
        <taxon>Bacteria</taxon>
        <taxon>Bacillati</taxon>
        <taxon>Bacillota</taxon>
        <taxon>Clostridia</taxon>
        <taxon>Lachnospirales</taxon>
        <taxon>Lachnospiraceae</taxon>
        <taxon>Blautia</taxon>
    </lineage>
</organism>
<gene>
    <name evidence="10" type="ORF">WMO28_12845</name>
</gene>
<keyword evidence="6" id="KW-0813">Transport</keyword>
<reference evidence="10 11" key="1">
    <citation type="submission" date="2024-03" db="EMBL/GenBank/DDBJ databases">
        <title>Human intestinal bacterial collection.</title>
        <authorList>
            <person name="Pauvert C."/>
            <person name="Hitch T.C.A."/>
            <person name="Clavel T."/>
        </authorList>
    </citation>
    <scope>NUCLEOTIDE SEQUENCE [LARGE SCALE GENOMIC DNA]</scope>
    <source>
        <strain evidence="10 11">CLA-JM-H16</strain>
    </source>
</reference>
<evidence type="ECO:0000313" key="10">
    <source>
        <dbReference type="EMBL" id="MEQ2371797.1"/>
    </source>
</evidence>
<evidence type="ECO:0000313" key="11">
    <source>
        <dbReference type="Proteomes" id="UP001473063"/>
    </source>
</evidence>
<keyword evidence="7" id="KW-0175">Coiled coil</keyword>
<dbReference type="Pfam" id="PF01618">
    <property type="entry name" value="MotA_ExbB"/>
    <property type="match status" value="1"/>
</dbReference>
<dbReference type="Proteomes" id="UP001473063">
    <property type="component" value="Unassembled WGS sequence"/>
</dbReference>
<evidence type="ECO:0000256" key="3">
    <source>
        <dbReference type="ARBA" id="ARBA00022692"/>
    </source>
</evidence>
<protein>
    <submittedName>
        <fullName evidence="10">MotA/TolQ/ExbB proton channel family protein</fullName>
    </submittedName>
</protein>
<evidence type="ECO:0000256" key="7">
    <source>
        <dbReference type="SAM" id="Coils"/>
    </source>
</evidence>
<keyword evidence="5 8" id="KW-0472">Membrane</keyword>
<evidence type="ECO:0000256" key="2">
    <source>
        <dbReference type="ARBA" id="ARBA00022475"/>
    </source>
</evidence>
<evidence type="ECO:0000256" key="1">
    <source>
        <dbReference type="ARBA" id="ARBA00004651"/>
    </source>
</evidence>
<keyword evidence="3 8" id="KW-0812">Transmembrane</keyword>
<comment type="caution">
    <text evidence="10">The sequence shown here is derived from an EMBL/GenBank/DDBJ whole genome shotgun (WGS) entry which is preliminary data.</text>
</comment>